<keyword evidence="4" id="KW-1185">Reference proteome</keyword>
<feature type="chain" id="PRO_5040376850" evidence="2">
    <location>
        <begin position="20"/>
        <end position="124"/>
    </location>
</feature>
<dbReference type="AlphaFoldDB" id="A0A9N9L2X0"/>
<accession>A0A9N9L2X0</accession>
<proteinExistence type="predicted"/>
<evidence type="ECO:0000313" key="3">
    <source>
        <dbReference type="EMBL" id="CAG8958134.1"/>
    </source>
</evidence>
<organism evidence="3 4">
    <name type="scientific">Hymenoscyphus fraxineus</name>
    <dbReference type="NCBI Taxonomy" id="746836"/>
    <lineage>
        <taxon>Eukaryota</taxon>
        <taxon>Fungi</taxon>
        <taxon>Dikarya</taxon>
        <taxon>Ascomycota</taxon>
        <taxon>Pezizomycotina</taxon>
        <taxon>Leotiomycetes</taxon>
        <taxon>Helotiales</taxon>
        <taxon>Helotiaceae</taxon>
        <taxon>Hymenoscyphus</taxon>
    </lineage>
</organism>
<keyword evidence="2" id="KW-0732">Signal</keyword>
<reference evidence="3" key="1">
    <citation type="submission" date="2021-07" db="EMBL/GenBank/DDBJ databases">
        <authorList>
            <person name="Durling M."/>
        </authorList>
    </citation>
    <scope>NUCLEOTIDE SEQUENCE</scope>
</reference>
<feature type="region of interest" description="Disordered" evidence="1">
    <location>
        <begin position="102"/>
        <end position="124"/>
    </location>
</feature>
<comment type="caution">
    <text evidence="3">The sequence shown here is derived from an EMBL/GenBank/DDBJ whole genome shotgun (WGS) entry which is preliminary data.</text>
</comment>
<dbReference type="Proteomes" id="UP000696280">
    <property type="component" value="Unassembled WGS sequence"/>
</dbReference>
<feature type="compositionally biased region" description="Basic residues" evidence="1">
    <location>
        <begin position="102"/>
        <end position="116"/>
    </location>
</feature>
<sequence length="124" mass="13969">MLSYNVFVAFAIFSTLVAGVPLPESQYRPSIHHVVERGPLPAIANAAKSFGNAVLRPFMRKTPMEKAVVQMVRPFERTPLERTGRRFRKAGKAIKKPFKKAGKAIKKPFTKTRKDTKKPEPHTP</sequence>
<evidence type="ECO:0000256" key="2">
    <source>
        <dbReference type="SAM" id="SignalP"/>
    </source>
</evidence>
<dbReference type="OrthoDB" id="10502542at2759"/>
<evidence type="ECO:0000313" key="4">
    <source>
        <dbReference type="Proteomes" id="UP000696280"/>
    </source>
</evidence>
<evidence type="ECO:0000256" key="1">
    <source>
        <dbReference type="SAM" id="MobiDB-lite"/>
    </source>
</evidence>
<feature type="signal peptide" evidence="2">
    <location>
        <begin position="1"/>
        <end position="19"/>
    </location>
</feature>
<gene>
    <name evidence="3" type="ORF">HYFRA_00000480</name>
</gene>
<dbReference type="EMBL" id="CAJVRL010000081">
    <property type="protein sequence ID" value="CAG8958134.1"/>
    <property type="molecule type" value="Genomic_DNA"/>
</dbReference>
<name>A0A9N9L2X0_9HELO</name>
<protein>
    <submittedName>
        <fullName evidence="3">Uncharacterized protein</fullName>
    </submittedName>
</protein>